<feature type="domain" description="Protein kinase" evidence="12">
    <location>
        <begin position="40"/>
        <end position="311"/>
    </location>
</feature>
<keyword evidence="3" id="KW-0418">Kinase</keyword>
<comment type="catalytic activity">
    <reaction evidence="11">
        <text>L-seryl-[protein] + ATP = O-phospho-L-seryl-[protein] + ADP + H(+)</text>
        <dbReference type="Rhea" id="RHEA:17989"/>
        <dbReference type="Rhea" id="RHEA-COMP:9863"/>
        <dbReference type="Rhea" id="RHEA-COMP:11604"/>
        <dbReference type="ChEBI" id="CHEBI:15378"/>
        <dbReference type="ChEBI" id="CHEBI:29999"/>
        <dbReference type="ChEBI" id="CHEBI:30616"/>
        <dbReference type="ChEBI" id="CHEBI:83421"/>
        <dbReference type="ChEBI" id="CHEBI:456216"/>
        <dbReference type="EC" id="2.7.11.1"/>
    </reaction>
</comment>
<dbReference type="FunFam" id="1.10.510.10:FF:000530">
    <property type="entry name" value="probable receptor-like protein kinase At5g59700"/>
    <property type="match status" value="1"/>
</dbReference>
<dbReference type="PANTHER" id="PTHR47982:SF57">
    <property type="entry name" value="PROTEIN KINASE DOMAIN-CONTAINING PROTEIN"/>
    <property type="match status" value="1"/>
</dbReference>
<organism evidence="13 14">
    <name type="scientific">Amborella trichopoda</name>
    <dbReference type="NCBI Taxonomy" id="13333"/>
    <lineage>
        <taxon>Eukaryota</taxon>
        <taxon>Viridiplantae</taxon>
        <taxon>Streptophyta</taxon>
        <taxon>Embryophyta</taxon>
        <taxon>Tracheophyta</taxon>
        <taxon>Spermatophyta</taxon>
        <taxon>Magnoliopsida</taxon>
        <taxon>Amborellales</taxon>
        <taxon>Amborellaceae</taxon>
        <taxon>Amborella</taxon>
    </lineage>
</organism>
<name>W1NSY2_AMBTC</name>
<dbReference type="EC" id="2.7.11.1" evidence="2"/>
<dbReference type="HOGENOM" id="CLU_000288_21_4_1"/>
<dbReference type="eggNOG" id="KOG1187">
    <property type="taxonomic scope" value="Eukaryota"/>
</dbReference>
<evidence type="ECO:0000256" key="10">
    <source>
        <dbReference type="ARBA" id="ARBA00047899"/>
    </source>
</evidence>
<evidence type="ECO:0000256" key="4">
    <source>
        <dbReference type="ARBA" id="ARBA00022679"/>
    </source>
</evidence>
<evidence type="ECO:0000256" key="9">
    <source>
        <dbReference type="ARBA" id="ARBA00023136"/>
    </source>
</evidence>
<comment type="subcellular location">
    <subcellularLocation>
        <location evidence="1">Cell membrane</location>
        <topology evidence="1">Single-pass membrane protein</topology>
    </subcellularLocation>
</comment>
<keyword evidence="3" id="KW-0723">Serine/threonine-protein kinase</keyword>
<evidence type="ECO:0000259" key="12">
    <source>
        <dbReference type="PROSITE" id="PS50011"/>
    </source>
</evidence>
<evidence type="ECO:0000256" key="3">
    <source>
        <dbReference type="ARBA" id="ARBA00022527"/>
    </source>
</evidence>
<dbReference type="Pfam" id="PF00069">
    <property type="entry name" value="Pkinase"/>
    <property type="match status" value="1"/>
</dbReference>
<evidence type="ECO:0000256" key="5">
    <source>
        <dbReference type="ARBA" id="ARBA00022692"/>
    </source>
</evidence>
<dbReference type="PROSITE" id="PS00108">
    <property type="entry name" value="PROTEIN_KINASE_ST"/>
    <property type="match status" value="1"/>
</dbReference>
<keyword evidence="7" id="KW-0067">ATP-binding</keyword>
<evidence type="ECO:0000256" key="8">
    <source>
        <dbReference type="ARBA" id="ARBA00022989"/>
    </source>
</evidence>
<keyword evidence="6" id="KW-0547">Nucleotide-binding</keyword>
<dbReference type="Gene3D" id="1.10.510.10">
    <property type="entry name" value="Transferase(Phosphotransferase) domain 1"/>
    <property type="match status" value="1"/>
</dbReference>
<dbReference type="SMART" id="SM00220">
    <property type="entry name" value="S_TKc"/>
    <property type="match status" value="1"/>
</dbReference>
<dbReference type="EMBL" id="KI395608">
    <property type="protein sequence ID" value="ERM97985.1"/>
    <property type="molecule type" value="Genomic_DNA"/>
</dbReference>
<sequence length="344" mass="38804">MLIDSLFLTALPSMSIKEVSTWSGLYRFSKEEIENAMNSINPRVCLGYGSAGIVYKGVLPSGQVVAIKHIQRRSTADSFYAEVHGLSRIRHPNLVCLFGCCEEDQQQYLVYEYCPNGNLSYQLRRNETFLSWERRLTILRDCALALRFLHNYPDGCIVHRDIKLTNILLGENFEAKLSDFGLAKMLGMEQSKVFTEVKGTIGYMDPEYASNATLTLASDIYSFGIVILQILSGRRVIELDVLARDTLARTAKDVNSGIRPLSDLVDPKLNGKYDEEHFRSILYVAVLCVAQSSDGRPDINNVYDVMENAYKHCKSGMVSLSLSGPQFFFTRRKARFGVQIPTYP</sequence>
<dbReference type="SUPFAM" id="SSF56112">
    <property type="entry name" value="Protein kinase-like (PK-like)"/>
    <property type="match status" value="1"/>
</dbReference>
<dbReference type="GO" id="GO:0005524">
    <property type="term" value="F:ATP binding"/>
    <property type="evidence" value="ECO:0007669"/>
    <property type="project" value="UniProtKB-KW"/>
</dbReference>
<evidence type="ECO:0000256" key="1">
    <source>
        <dbReference type="ARBA" id="ARBA00004162"/>
    </source>
</evidence>
<dbReference type="Proteomes" id="UP000017836">
    <property type="component" value="Unassembled WGS sequence"/>
</dbReference>
<keyword evidence="9" id="KW-0472">Membrane</keyword>
<proteinExistence type="predicted"/>
<evidence type="ECO:0000313" key="13">
    <source>
        <dbReference type="EMBL" id="ERM97985.1"/>
    </source>
</evidence>
<dbReference type="InterPro" id="IPR011009">
    <property type="entry name" value="Kinase-like_dom_sf"/>
</dbReference>
<dbReference type="OMA" id="CKADQDF"/>
<dbReference type="GO" id="GO:0005886">
    <property type="term" value="C:plasma membrane"/>
    <property type="evidence" value="ECO:0000318"/>
    <property type="project" value="GO_Central"/>
</dbReference>
<dbReference type="GO" id="GO:0004672">
    <property type="term" value="F:protein kinase activity"/>
    <property type="evidence" value="ECO:0000318"/>
    <property type="project" value="GO_Central"/>
</dbReference>
<dbReference type="AlphaFoldDB" id="W1NSY2"/>
<dbReference type="PANTHER" id="PTHR47982">
    <property type="entry name" value="PROLINE-RICH RECEPTOR-LIKE PROTEIN KINASE PERK4"/>
    <property type="match status" value="1"/>
</dbReference>
<comment type="catalytic activity">
    <reaction evidence="10">
        <text>L-threonyl-[protein] + ATP = O-phospho-L-threonyl-[protein] + ADP + H(+)</text>
        <dbReference type="Rhea" id="RHEA:46608"/>
        <dbReference type="Rhea" id="RHEA-COMP:11060"/>
        <dbReference type="Rhea" id="RHEA-COMP:11605"/>
        <dbReference type="ChEBI" id="CHEBI:15378"/>
        <dbReference type="ChEBI" id="CHEBI:30013"/>
        <dbReference type="ChEBI" id="CHEBI:30616"/>
        <dbReference type="ChEBI" id="CHEBI:61977"/>
        <dbReference type="ChEBI" id="CHEBI:456216"/>
        <dbReference type="EC" id="2.7.11.1"/>
    </reaction>
</comment>
<dbReference type="Gene3D" id="3.30.200.20">
    <property type="entry name" value="Phosphorylase Kinase, domain 1"/>
    <property type="match status" value="1"/>
</dbReference>
<dbReference type="GO" id="GO:0007165">
    <property type="term" value="P:signal transduction"/>
    <property type="evidence" value="ECO:0000318"/>
    <property type="project" value="GO_Central"/>
</dbReference>
<dbReference type="InterPro" id="IPR008271">
    <property type="entry name" value="Ser/Thr_kinase_AS"/>
</dbReference>
<reference evidence="14" key="1">
    <citation type="journal article" date="2013" name="Science">
        <title>The Amborella genome and the evolution of flowering plants.</title>
        <authorList>
            <consortium name="Amborella Genome Project"/>
        </authorList>
    </citation>
    <scope>NUCLEOTIDE SEQUENCE [LARGE SCALE GENOMIC DNA]</scope>
</reference>
<keyword evidence="14" id="KW-1185">Reference proteome</keyword>
<protein>
    <recommendedName>
        <fullName evidence="2">non-specific serine/threonine protein kinase</fullName>
        <ecNumber evidence="2">2.7.11.1</ecNumber>
    </recommendedName>
</protein>
<accession>W1NSY2</accession>
<gene>
    <name evidence="13" type="ORF">AMTR_s00117p00125350</name>
</gene>
<keyword evidence="8" id="KW-1133">Transmembrane helix</keyword>
<evidence type="ECO:0000256" key="7">
    <source>
        <dbReference type="ARBA" id="ARBA00022840"/>
    </source>
</evidence>
<dbReference type="InterPro" id="IPR000719">
    <property type="entry name" value="Prot_kinase_dom"/>
</dbReference>
<keyword evidence="4" id="KW-0808">Transferase</keyword>
<dbReference type="InterPro" id="IPR047117">
    <property type="entry name" value="PERK1-13-like"/>
</dbReference>
<keyword evidence="5" id="KW-0812">Transmembrane</keyword>
<evidence type="ECO:0000313" key="14">
    <source>
        <dbReference type="Proteomes" id="UP000017836"/>
    </source>
</evidence>
<evidence type="ECO:0000256" key="2">
    <source>
        <dbReference type="ARBA" id="ARBA00012513"/>
    </source>
</evidence>
<dbReference type="PROSITE" id="PS50011">
    <property type="entry name" value="PROTEIN_KINASE_DOM"/>
    <property type="match status" value="1"/>
</dbReference>
<dbReference type="STRING" id="13333.W1NSY2"/>
<evidence type="ECO:0000256" key="6">
    <source>
        <dbReference type="ARBA" id="ARBA00022741"/>
    </source>
</evidence>
<dbReference type="GO" id="GO:0004674">
    <property type="term" value="F:protein serine/threonine kinase activity"/>
    <property type="evidence" value="ECO:0007669"/>
    <property type="project" value="UniProtKB-KW"/>
</dbReference>
<evidence type="ECO:0000256" key="11">
    <source>
        <dbReference type="ARBA" id="ARBA00048679"/>
    </source>
</evidence>
<dbReference type="Gramene" id="ERM97985">
    <property type="protein sequence ID" value="ERM97985"/>
    <property type="gene ID" value="AMTR_s00117p00125350"/>
</dbReference>